<evidence type="ECO:0000313" key="2">
    <source>
        <dbReference type="Proteomes" id="UP000013111"/>
    </source>
</evidence>
<dbReference type="EMBL" id="CAPB01000025">
    <property type="protein sequence ID" value="CCO94437.1"/>
    <property type="molecule type" value="Genomic_DNA"/>
</dbReference>
<dbReference type="Proteomes" id="UP000013111">
    <property type="component" value="Unassembled WGS sequence"/>
</dbReference>
<sequence>MASLSERFNPNSVNQNACARHGRVIKVRERARFSCLRACFVTQVAKHGLWLLLKCAL</sequence>
<organism evidence="1 2">
    <name type="scientific">Erwinia amylovora NBRC 12687 = CFBP 1232</name>
    <dbReference type="NCBI Taxonomy" id="1219359"/>
    <lineage>
        <taxon>Bacteria</taxon>
        <taxon>Pseudomonadati</taxon>
        <taxon>Pseudomonadota</taxon>
        <taxon>Gammaproteobacteria</taxon>
        <taxon>Enterobacterales</taxon>
        <taxon>Erwiniaceae</taxon>
        <taxon>Erwinia</taxon>
    </lineage>
</organism>
<reference evidence="1 2" key="2">
    <citation type="submission" date="2013-04" db="EMBL/GenBank/DDBJ databases">
        <title>Comparative genomics of 12 strains of Erwinia amylovora identifies a pan-genome with a large conserved core and provides insights into host specificity.</title>
        <authorList>
            <person name="Mann R.A."/>
            <person name="Smits T.H.M."/>
            <person name="Buehlmann A."/>
            <person name="Blom J."/>
            <person name="Goesmann A."/>
            <person name="Frey J.E."/>
            <person name="Plummer K.M."/>
            <person name="Beer S.V."/>
            <person name="Luck J."/>
            <person name="Duffy B."/>
            <person name="Rodoni B."/>
        </authorList>
    </citation>
    <scope>NUCLEOTIDE SEQUENCE [LARGE SCALE GENOMIC DNA]</scope>
    <source>
        <strain evidence="2">CFBP 1232</strain>
    </source>
</reference>
<comment type="caution">
    <text evidence="1">The sequence shown here is derived from an EMBL/GenBank/DDBJ whole genome shotgun (WGS) entry which is preliminary data.</text>
</comment>
<reference evidence="1 2" key="1">
    <citation type="submission" date="2012-11" db="EMBL/GenBank/DDBJ databases">
        <authorList>
            <person name="Linke B."/>
        </authorList>
    </citation>
    <scope>NUCLEOTIDE SEQUENCE [LARGE SCALE GENOMIC DNA]</scope>
    <source>
        <strain evidence="2">CFBP 1232</strain>
    </source>
</reference>
<evidence type="ECO:0000313" key="1">
    <source>
        <dbReference type="EMBL" id="CCO94437.1"/>
    </source>
</evidence>
<name>A0A831A3F9_ERWAM</name>
<dbReference type="AlphaFoldDB" id="A0A831A3F9"/>
<proteinExistence type="predicted"/>
<accession>A0A831A3F9</accession>
<gene>
    <name evidence="1" type="ORF">BN437_2519</name>
</gene>
<protein>
    <submittedName>
        <fullName evidence="1">Uncharacterized protein</fullName>
    </submittedName>
</protein>